<dbReference type="RefSeq" id="WP_177099257.1">
    <property type="nucleotide sequence ID" value="NZ_JACAQA010000004.1"/>
</dbReference>
<evidence type="ECO:0000313" key="3">
    <source>
        <dbReference type="Proteomes" id="UP000522864"/>
    </source>
</evidence>
<protein>
    <submittedName>
        <fullName evidence="2">DUF4339 domain-containing protein</fullName>
    </submittedName>
</protein>
<reference evidence="2 3" key="1">
    <citation type="submission" date="2020-04" db="EMBL/GenBank/DDBJ databases">
        <title>Molecular characterization of pseudomonads from Agaricus bisporus reveal novel blotch 2 pathogens in Western Europe.</title>
        <authorList>
            <person name="Taparia T."/>
            <person name="Krijger M."/>
            <person name="Haynes E."/>
            <person name="Elpinstone J.G."/>
            <person name="Noble R."/>
            <person name="Van Der Wolf J."/>
        </authorList>
    </citation>
    <scope>NUCLEOTIDE SEQUENCE [LARGE SCALE GENOMIC DNA]</scope>
    <source>
        <strain evidence="2 3">G9001</strain>
    </source>
</reference>
<comment type="caution">
    <text evidence="2">The sequence shown here is derived from an EMBL/GenBank/DDBJ whole genome shotgun (WGS) entry which is preliminary data.</text>
</comment>
<proteinExistence type="predicted"/>
<dbReference type="AlphaFoldDB" id="A0A7Y7WMS8"/>
<feature type="domain" description="GYF" evidence="1">
    <location>
        <begin position="10"/>
        <end position="50"/>
    </location>
</feature>
<dbReference type="Proteomes" id="UP000522864">
    <property type="component" value="Unassembled WGS sequence"/>
</dbReference>
<evidence type="ECO:0000313" key="2">
    <source>
        <dbReference type="EMBL" id="NWB84344.1"/>
    </source>
</evidence>
<gene>
    <name evidence="2" type="ORF">HX830_05560</name>
</gene>
<sequence length="54" mass="6183">MPEATSSEQWFYEEKGQRQVANEQQIVALIRSGKLTYGSLIWKKGLDNWIVSAP</sequence>
<evidence type="ECO:0000259" key="1">
    <source>
        <dbReference type="Pfam" id="PF14237"/>
    </source>
</evidence>
<dbReference type="EMBL" id="JACAQA010000004">
    <property type="protein sequence ID" value="NWB84344.1"/>
    <property type="molecule type" value="Genomic_DNA"/>
</dbReference>
<dbReference type="InterPro" id="IPR025640">
    <property type="entry name" value="GYF_2"/>
</dbReference>
<organism evidence="2 3">
    <name type="scientific">Pseudomonas gingeri</name>
    <dbReference type="NCBI Taxonomy" id="117681"/>
    <lineage>
        <taxon>Bacteria</taxon>
        <taxon>Pseudomonadati</taxon>
        <taxon>Pseudomonadota</taxon>
        <taxon>Gammaproteobacteria</taxon>
        <taxon>Pseudomonadales</taxon>
        <taxon>Pseudomonadaceae</taxon>
        <taxon>Pseudomonas</taxon>
    </lineage>
</organism>
<accession>A0A7Y7WMS8</accession>
<dbReference type="Pfam" id="PF14237">
    <property type="entry name" value="GYF_2"/>
    <property type="match status" value="1"/>
</dbReference>
<name>A0A7Y7WMS8_9PSED</name>